<organism evidence="2">
    <name type="scientific">Bactrocera latifrons</name>
    <name type="common">Malaysian fruit fly</name>
    <name type="synonym">Chaetodacus latifrons</name>
    <dbReference type="NCBI Taxonomy" id="174628"/>
    <lineage>
        <taxon>Eukaryota</taxon>
        <taxon>Metazoa</taxon>
        <taxon>Ecdysozoa</taxon>
        <taxon>Arthropoda</taxon>
        <taxon>Hexapoda</taxon>
        <taxon>Insecta</taxon>
        <taxon>Pterygota</taxon>
        <taxon>Neoptera</taxon>
        <taxon>Endopterygota</taxon>
        <taxon>Diptera</taxon>
        <taxon>Brachycera</taxon>
        <taxon>Muscomorpha</taxon>
        <taxon>Tephritoidea</taxon>
        <taxon>Tephritidae</taxon>
        <taxon>Bactrocera</taxon>
        <taxon>Bactrocera</taxon>
    </lineage>
</organism>
<keyword evidence="1" id="KW-0472">Membrane</keyword>
<evidence type="ECO:0000313" key="2">
    <source>
        <dbReference type="EMBL" id="JAI40342.1"/>
    </source>
</evidence>
<proteinExistence type="predicted"/>
<accession>A0A0K8VN87</accession>
<reference evidence="2" key="1">
    <citation type="submission" date="2015-06" db="EMBL/GenBank/DDBJ databases">
        <authorList>
            <person name="Hoefler B.C."/>
            <person name="Straight P.D."/>
        </authorList>
    </citation>
    <scope>NUCLEOTIDE SEQUENCE</scope>
</reference>
<keyword evidence="1" id="KW-1133">Transmembrane helix</keyword>
<name>A0A0K8VN87_BACLA</name>
<feature type="transmembrane region" description="Helical" evidence="1">
    <location>
        <begin position="44"/>
        <end position="64"/>
    </location>
</feature>
<keyword evidence="1" id="KW-0812">Transmembrane</keyword>
<dbReference type="EMBL" id="GDHF01011972">
    <property type="protein sequence ID" value="JAI40342.1"/>
    <property type="molecule type" value="Transcribed_RNA"/>
</dbReference>
<sequence length="165" mass="18778">MKLLVETLKTQTKTALWQVPPHNSSTLSCHCFPNTPLPLPQSSLHLLGTCFCFVCLLLLLELALGPSRAILLHNCFGAQESRTSCGHNIQSALDLYRDRLCFTEELFKIKFYCRQVTKINTVCGVNLNYFGVRSFLNEIKKKKVVAFVKVFIFFFLLKISNSNKN</sequence>
<protein>
    <submittedName>
        <fullName evidence="2">Uncharacterized protein</fullName>
    </submittedName>
</protein>
<evidence type="ECO:0000256" key="1">
    <source>
        <dbReference type="SAM" id="Phobius"/>
    </source>
</evidence>
<dbReference type="PROSITE" id="PS51257">
    <property type="entry name" value="PROKAR_LIPOPROTEIN"/>
    <property type="match status" value="1"/>
</dbReference>
<dbReference type="AlphaFoldDB" id="A0A0K8VN87"/>
<gene>
    <name evidence="2" type="ORF">c2_g4_i1</name>
</gene>